<gene>
    <name evidence="1" type="ORF">M9H77_08219</name>
</gene>
<dbReference type="EMBL" id="CM044702">
    <property type="protein sequence ID" value="KAI5677269.1"/>
    <property type="molecule type" value="Genomic_DNA"/>
</dbReference>
<evidence type="ECO:0000313" key="2">
    <source>
        <dbReference type="Proteomes" id="UP001060085"/>
    </source>
</evidence>
<proteinExistence type="predicted"/>
<keyword evidence="2" id="KW-1185">Reference proteome</keyword>
<evidence type="ECO:0000313" key="1">
    <source>
        <dbReference type="EMBL" id="KAI5677269.1"/>
    </source>
</evidence>
<reference evidence="2" key="1">
    <citation type="journal article" date="2023" name="Nat. Plants">
        <title>Single-cell RNA sequencing provides a high-resolution roadmap for understanding the multicellular compartmentation of specialized metabolism.</title>
        <authorList>
            <person name="Sun S."/>
            <person name="Shen X."/>
            <person name="Li Y."/>
            <person name="Li Y."/>
            <person name="Wang S."/>
            <person name="Li R."/>
            <person name="Zhang H."/>
            <person name="Shen G."/>
            <person name="Guo B."/>
            <person name="Wei J."/>
            <person name="Xu J."/>
            <person name="St-Pierre B."/>
            <person name="Chen S."/>
            <person name="Sun C."/>
        </authorList>
    </citation>
    <scope>NUCLEOTIDE SEQUENCE [LARGE SCALE GENOMIC DNA]</scope>
</reference>
<protein>
    <submittedName>
        <fullName evidence="1">Uncharacterized protein</fullName>
    </submittedName>
</protein>
<comment type="caution">
    <text evidence="1">The sequence shown here is derived from an EMBL/GenBank/DDBJ whole genome shotgun (WGS) entry which is preliminary data.</text>
</comment>
<accession>A0ACC0BX51</accession>
<organism evidence="1 2">
    <name type="scientific">Catharanthus roseus</name>
    <name type="common">Madagascar periwinkle</name>
    <name type="synonym">Vinca rosea</name>
    <dbReference type="NCBI Taxonomy" id="4058"/>
    <lineage>
        <taxon>Eukaryota</taxon>
        <taxon>Viridiplantae</taxon>
        <taxon>Streptophyta</taxon>
        <taxon>Embryophyta</taxon>
        <taxon>Tracheophyta</taxon>
        <taxon>Spermatophyta</taxon>
        <taxon>Magnoliopsida</taxon>
        <taxon>eudicotyledons</taxon>
        <taxon>Gunneridae</taxon>
        <taxon>Pentapetalae</taxon>
        <taxon>asterids</taxon>
        <taxon>lamiids</taxon>
        <taxon>Gentianales</taxon>
        <taxon>Apocynaceae</taxon>
        <taxon>Rauvolfioideae</taxon>
        <taxon>Vinceae</taxon>
        <taxon>Catharanthinae</taxon>
        <taxon>Catharanthus</taxon>
    </lineage>
</organism>
<dbReference type="Proteomes" id="UP001060085">
    <property type="component" value="Linkage Group LG02"/>
</dbReference>
<sequence>MVRLGACRGDDYLGPVIDRTGRVEDRVVTASSYISSTSAPIGPGMYYDPGAPGTRPPTTSYHPYTPLRYVPYGYSQPPQTSYDLYAHAPSLPIRMPSLDPAQYFSNTQIPLNEFFEQLAGSVPVDSSYSSADYGATNSGNPSSDAGLGRDSGTFWSEEAVRIGSLCIRSGENDEDERENDVATVVVMMTSLFLWLRPHCPAIGLLRVRGKG</sequence>
<name>A0ACC0BX51_CATRO</name>